<proteinExistence type="predicted"/>
<evidence type="ECO:0000313" key="2">
    <source>
        <dbReference type="EMBL" id="CAH0536138.1"/>
    </source>
</evidence>
<dbReference type="EMBL" id="CAKLDM010000001">
    <property type="protein sequence ID" value="CAH0536138.1"/>
    <property type="molecule type" value="Genomic_DNA"/>
</dbReference>
<sequence>MERQTRMRTVLSGLLSSLCIFTPSLIFAEELPNCEEDGVQAECKSSRHSSPFRTYAASPLQALSLTTQLRSAELVDDAEVFLVGSVASVWAQGRDIQLDYYQNQVMSGVAWRVSESWSAEVKYQLAWSANNHLDTLTIDFHDFVGISQNGRQDEDKHQNNIDSSTYNIAINDFDSEVMVNAVHGYLQWQAFRTSHQAFSFGATLYYNKVSNSPFAASTFDQAFQINYSLFYGASSFFTTIGGTLHSSDEHIFETLPVKRFTGAWAFGYGYRLARNHELMFEYHGYEGMLEHDEEFTKASQEVVLGYRYYLKDLAQFELSATENIYNMSNSTDIVFSLGMRFFLDSLSG</sequence>
<dbReference type="Pfam" id="PF11383">
    <property type="entry name" value="DUF3187"/>
    <property type="match status" value="1"/>
</dbReference>
<reference evidence="2" key="1">
    <citation type="submission" date="2021-11" db="EMBL/GenBank/DDBJ databases">
        <authorList>
            <person name="Rodrigo-Torres L."/>
            <person name="Arahal R. D."/>
            <person name="Lucena T."/>
        </authorList>
    </citation>
    <scope>NUCLEOTIDE SEQUENCE</scope>
    <source>
        <strain evidence="2">CECT 7928</strain>
    </source>
</reference>
<name>A0ABM9A022_9VIBR</name>
<evidence type="ECO:0000256" key="1">
    <source>
        <dbReference type="SAM" id="SignalP"/>
    </source>
</evidence>
<keyword evidence="1" id="KW-0732">Signal</keyword>
<evidence type="ECO:0008006" key="4">
    <source>
        <dbReference type="Google" id="ProtNLM"/>
    </source>
</evidence>
<accession>A0ABM9A022</accession>
<dbReference type="RefSeq" id="WP_237359640.1">
    <property type="nucleotide sequence ID" value="NZ_CAKLDM010000001.1"/>
</dbReference>
<keyword evidence="3" id="KW-1185">Reference proteome</keyword>
<feature type="chain" id="PRO_5046293855" description="DUF3187 family protein" evidence="1">
    <location>
        <begin position="29"/>
        <end position="348"/>
    </location>
</feature>
<feature type="signal peptide" evidence="1">
    <location>
        <begin position="1"/>
        <end position="28"/>
    </location>
</feature>
<protein>
    <recommendedName>
        <fullName evidence="4">DUF3187 family protein</fullName>
    </recommendedName>
</protein>
<dbReference type="Proteomes" id="UP000838748">
    <property type="component" value="Unassembled WGS sequence"/>
</dbReference>
<comment type="caution">
    <text evidence="2">The sequence shown here is derived from an EMBL/GenBank/DDBJ whole genome shotgun (WGS) entry which is preliminary data.</text>
</comment>
<organism evidence="2 3">
    <name type="scientific">Vibrio marisflavi CECT 7928</name>
    <dbReference type="NCBI Taxonomy" id="634439"/>
    <lineage>
        <taxon>Bacteria</taxon>
        <taxon>Pseudomonadati</taxon>
        <taxon>Pseudomonadota</taxon>
        <taxon>Gammaproteobacteria</taxon>
        <taxon>Vibrionales</taxon>
        <taxon>Vibrionaceae</taxon>
        <taxon>Vibrio</taxon>
    </lineage>
</organism>
<dbReference type="InterPro" id="IPR021523">
    <property type="entry name" value="DUF3187"/>
</dbReference>
<gene>
    <name evidence="2" type="ORF">VMF7928_00232</name>
</gene>
<evidence type="ECO:0000313" key="3">
    <source>
        <dbReference type="Proteomes" id="UP000838748"/>
    </source>
</evidence>